<evidence type="ECO:0000313" key="2">
    <source>
        <dbReference type="EMBL" id="MBA0085723.1"/>
    </source>
</evidence>
<keyword evidence="3" id="KW-1185">Reference proteome</keyword>
<dbReference type="Pfam" id="PF25183">
    <property type="entry name" value="OMP_b-brl_4"/>
    <property type="match status" value="1"/>
</dbReference>
<name>A0A7V8SX79_9BACT</name>
<proteinExistence type="predicted"/>
<sequence length="749" mass="79080">MAANVYQIGASSNTSSAVNGLNISGFVPAGFSNANNWRNFYAQVLGIVTQPQSLYSRKAPDMALEPFGTPVIAHSITPSYNVYASDTWHLRSDFTFTYGLGYQLEMPPYEVDGKQVMVVDSSGNPVRTEDYLAARKSAALAGQVYNPTLGFATIKNVSGGRKYPYDPFYDGFSPRVSAAWNPQFGSAILGSLLGRNKTVLRGGWGLTYGRMNGVINILTPLLAPGLLQAVSCQGAVTAANAQGGNQCLGPGGATPVTAFRIGADGMTAPLPPAAQTIPQPFLPGASGCSGAGCVSGSFFPKSGDALALDPSYRPPRVQSIDFTIQREVNNKVSLEVGYIGRLINHELVDLDINAVPYMTTLGGQSFAQAYAALYTAICGLNAGCAKNAYTGAAQPFFEQALGGSTSAYCGGFSSCAAAVASKQAANIQSGSVYNLWTALSSDAVWTLGRTLPDSRVPGTVACPAGSPVCSQLQSLAMSLSNGYGNYHAAFSTVRLRNWHGFDGQANFTWGKALGTGATTQSTSGYTVVDPWNISAMYGPQFYDIHFLFNTGLVYHVPMFSSQHGFAGHILGGWGLAPLFTAQSGLPQQVQVNSNCQSFGESGCSNSTNENAILVGPVPSMSSNYGVTSTGAGSAGNTTGLNAYADPQSVYSHFRRPVLGVDGNLGGAGIIRGFPRWNLDLSVTKETKVSERVGIGFYALLTNVFNHFQPSDPTTCLDQDSSSCQPSQWGVIKGQEYDPRQMEFGLRVHF</sequence>
<gene>
    <name evidence="2" type="ORF">HRJ53_12065</name>
</gene>
<organism evidence="2 3">
    <name type="scientific">Candidatus Acidiferrum panamense</name>
    <dbReference type="NCBI Taxonomy" id="2741543"/>
    <lineage>
        <taxon>Bacteria</taxon>
        <taxon>Pseudomonadati</taxon>
        <taxon>Acidobacteriota</taxon>
        <taxon>Terriglobia</taxon>
        <taxon>Candidatus Acidiferrales</taxon>
        <taxon>Candidatus Acidiferrum</taxon>
    </lineage>
</organism>
<protein>
    <recommendedName>
        <fullName evidence="1">TonB-dependent transporter Oar-like beta-barrel domain-containing protein</fullName>
    </recommendedName>
</protein>
<accession>A0A7V8SX79</accession>
<dbReference type="EMBL" id="JACDQQ010001176">
    <property type="protein sequence ID" value="MBA0085723.1"/>
    <property type="molecule type" value="Genomic_DNA"/>
</dbReference>
<dbReference type="AlphaFoldDB" id="A0A7V8SX79"/>
<evidence type="ECO:0000313" key="3">
    <source>
        <dbReference type="Proteomes" id="UP000567293"/>
    </source>
</evidence>
<dbReference type="SUPFAM" id="SSF56935">
    <property type="entry name" value="Porins"/>
    <property type="match status" value="1"/>
</dbReference>
<dbReference type="Proteomes" id="UP000567293">
    <property type="component" value="Unassembled WGS sequence"/>
</dbReference>
<comment type="caution">
    <text evidence="2">The sequence shown here is derived from an EMBL/GenBank/DDBJ whole genome shotgun (WGS) entry which is preliminary data.</text>
</comment>
<reference evidence="2" key="1">
    <citation type="submission" date="2020-06" db="EMBL/GenBank/DDBJ databases">
        <title>Legume-microbial interactions unlock mineral nutrients during tropical forest succession.</title>
        <authorList>
            <person name="Epihov D.Z."/>
        </authorList>
    </citation>
    <scope>NUCLEOTIDE SEQUENCE [LARGE SCALE GENOMIC DNA]</scope>
    <source>
        <strain evidence="2">Pan2503</strain>
    </source>
</reference>
<feature type="domain" description="TonB-dependent transporter Oar-like beta-barrel" evidence="1">
    <location>
        <begin position="75"/>
        <end position="741"/>
    </location>
</feature>
<evidence type="ECO:0000259" key="1">
    <source>
        <dbReference type="Pfam" id="PF25183"/>
    </source>
</evidence>
<dbReference type="InterPro" id="IPR057601">
    <property type="entry name" value="Oar-like_b-barrel"/>
</dbReference>